<sequence length="216" mass="22358">MSAMQGPPGFYGKLPAVGDFVHRRLPETFVEPWHAAMQGLLSAAGAAITAPECRPAVWRFVLPPGLAGTLAWAGAMRASVDRVGRAFPLVIAAPLPAGDADGMTGVAMPTHLHLPAWLDAADTVLCDVGAERQQDGTWLDHACMALAQHVRNPAAPLAAPLLAAPTTAGSSLWWTAMTAAAPGAWIQLAGWPAACHARVLLGSLQRPSACGADALQ</sequence>
<protein>
    <submittedName>
        <fullName evidence="1">Type VI secretion-associated protein</fullName>
    </submittedName>
</protein>
<dbReference type="NCBIfam" id="TIGR03373">
    <property type="entry name" value="VI_minor_4"/>
    <property type="match status" value="1"/>
</dbReference>
<dbReference type="EMBL" id="JPYI02000097">
    <property type="protein sequence ID" value="OQP75135.1"/>
    <property type="molecule type" value="Genomic_DNA"/>
</dbReference>
<dbReference type="InterPro" id="IPR017748">
    <property type="entry name" value="TagF"/>
</dbReference>
<dbReference type="Proteomes" id="UP000050546">
    <property type="component" value="Unassembled WGS sequence"/>
</dbReference>
<reference evidence="1 2" key="1">
    <citation type="journal article" date="2016" name="Plant Pathol.">
        <title>Genetic characterization of strains named as Xanthomonas axonopodis pv. dieffenbachiae leads to a taxonomic revision of the X. axonopodis species complex.</title>
        <authorList>
            <person name="Constantin E.C."/>
            <person name="Cleenwerck I."/>
            <person name="Maes M."/>
            <person name="Baeyen S."/>
            <person name="Van Malderghem C."/>
            <person name="De Vos P."/>
            <person name="Cottyn B."/>
        </authorList>
    </citation>
    <scope>NUCLEOTIDE SEQUENCE [LARGE SCALE GENOMIC DNA]</scope>
    <source>
        <strain evidence="1 2">LMG 25940</strain>
    </source>
</reference>
<gene>
    <name evidence="1" type="ORF">IM53_018330</name>
</gene>
<evidence type="ECO:0000313" key="1">
    <source>
        <dbReference type="EMBL" id="OQP75135.1"/>
    </source>
</evidence>
<comment type="caution">
    <text evidence="1">The sequence shown here is derived from an EMBL/GenBank/DDBJ whole genome shotgun (WGS) entry which is preliminary data.</text>
</comment>
<organism evidence="1 2">
    <name type="scientific">Xanthomonas phaseoli pv. dieffenbachiae</name>
    <dbReference type="NCBI Taxonomy" id="92828"/>
    <lineage>
        <taxon>Bacteria</taxon>
        <taxon>Pseudomonadati</taxon>
        <taxon>Pseudomonadota</taxon>
        <taxon>Gammaproteobacteria</taxon>
        <taxon>Lysobacterales</taxon>
        <taxon>Lysobacteraceae</taxon>
        <taxon>Xanthomonas</taxon>
    </lineage>
</organism>
<name>A0A1V9GX10_9XANT</name>
<dbReference type="InterPro" id="IPR038225">
    <property type="entry name" value="TagF_sf"/>
</dbReference>
<evidence type="ECO:0000313" key="2">
    <source>
        <dbReference type="Proteomes" id="UP000050546"/>
    </source>
</evidence>
<dbReference type="Pfam" id="PF09867">
    <property type="entry name" value="TagF_N"/>
    <property type="match status" value="1"/>
</dbReference>
<dbReference type="RefSeq" id="WP_057679003.1">
    <property type="nucleotide sequence ID" value="NZ_JAGHVR010000014.1"/>
</dbReference>
<dbReference type="AlphaFoldDB" id="A0A1V9GX10"/>
<reference evidence="1 2" key="2">
    <citation type="journal article" date="2017" name="Plant Pathol.">
        <title>Pathogenicity and virulence gene content of Xanthomonas strains infecting Araceae, formerly known as Xanthomonas axonopodis pv. dieffenbachiae.</title>
        <authorList>
            <person name="Constantin E.C."/>
            <person name="Haegeman A."/>
            <person name="Van Vaerenbergh J."/>
            <person name="Baeyen S."/>
            <person name="Van Malderghem C."/>
            <person name="Maes M."/>
            <person name="Cottyn B."/>
        </authorList>
    </citation>
    <scope>NUCLEOTIDE SEQUENCE [LARGE SCALE GENOMIC DNA]</scope>
    <source>
        <strain evidence="1 2">LMG 25940</strain>
    </source>
</reference>
<dbReference type="Gene3D" id="3.40.1730.10">
    <property type="entry name" value="pa0076 domain"/>
    <property type="match status" value="1"/>
</dbReference>
<accession>A0A1V9GX10</accession>
<proteinExistence type="predicted"/>